<accession>A0ABT5U3U2</accession>
<proteinExistence type="predicted"/>
<evidence type="ECO:0000256" key="2">
    <source>
        <dbReference type="SAM" id="SignalP"/>
    </source>
</evidence>
<reference evidence="3 4" key="1">
    <citation type="submission" date="2022-11" db="EMBL/GenBank/DDBJ databases">
        <title>Spartinivicinus poritis sp. nov., isolated from scleractinian coral Porites lutea.</title>
        <authorList>
            <person name="Zhang G."/>
            <person name="Cai L."/>
            <person name="Wei Q."/>
        </authorList>
    </citation>
    <scope>NUCLEOTIDE SEQUENCE [LARGE SCALE GENOMIC DNA]</scope>
    <source>
        <strain evidence="3 4">A2-2</strain>
    </source>
</reference>
<dbReference type="RefSeq" id="WP_274687398.1">
    <property type="nucleotide sequence ID" value="NZ_JAPMOU010000003.1"/>
</dbReference>
<evidence type="ECO:0000256" key="1">
    <source>
        <dbReference type="SAM" id="MobiDB-lite"/>
    </source>
</evidence>
<organism evidence="3 4">
    <name type="scientific">Spartinivicinus poritis</name>
    <dbReference type="NCBI Taxonomy" id="2994640"/>
    <lineage>
        <taxon>Bacteria</taxon>
        <taxon>Pseudomonadati</taxon>
        <taxon>Pseudomonadota</taxon>
        <taxon>Gammaproteobacteria</taxon>
        <taxon>Oceanospirillales</taxon>
        <taxon>Zooshikellaceae</taxon>
        <taxon>Spartinivicinus</taxon>
    </lineage>
</organism>
<feature type="region of interest" description="Disordered" evidence="1">
    <location>
        <begin position="498"/>
        <end position="557"/>
    </location>
</feature>
<dbReference type="EMBL" id="JAPMOU010000003">
    <property type="protein sequence ID" value="MDE1461029.1"/>
    <property type="molecule type" value="Genomic_DNA"/>
</dbReference>
<sequence>MISVSRLSALSVLLSISLSSYAQEYMWKVNGTYQGEWSSLNAACDAQENWYLETIEKEHVRLPHLPKDKYRRKEEKITYQSSSITLGNCYFDFYSNYQWHINQSTQYYLEGDSCPFPKIFSAKAGACINKNAQPQSCEILKGNPVNIATGSKVQWFSDLSLPSITINRLYFQSGTNGTWRFNFQRKLDTIQYFEQSIVQLTRDNGQEVILYQKDGVWQDDDASGYQVKAFDDRGQYQLLTPSNATETYNNQGRLIKVESPSQQAIELAYEDKKIVISQGNLLVNYHLTDDQKITRIESGSLVRNYQYDEQGRLIGTDFNAKYKETYHYENEQYPTLLTGITNANNQRYATWQYDEKGRATVSKHAGEVDKVTFSYPDENSTTVTNPLGKKTTYRFEEINGFRKVKSVEGHASANCLAANKDYEYFDNGLLKSKTDWQGVKTTYQYNDRGLVTEKTEAAGTPQVRTITTQWHNQFSLPIQVTEPDKLTTYQYTEAGQLQSVTETGSASASTSNGMGNYGGISSQQGETSATNTDGDRVTDDEATSANNSKIDTDNDGFTNAQELVLGRNPNKKEEELTHLLADSLKDWPSEGQQGSQHWHYGYFDYAQDEDKNYQTSEFTSLSTKYWTEEKWDLANGTSPWLEVGKEIVHPSGPHSGSNQVIEHWPVKRWVSPYNGTVEVSWLIQRHSNTQGNGFTGKFYINGKLYDQKLISPTGDASSTRKLQVVINKNDILDFAVSPEGFDGSHNINYDGAKLHIIINALSANLVAKENPEKLEIEYFHSFILLRTGHQESVEFTNNCNSLSEKPEYKASRMVRNTTGWTCMVTKAQ</sequence>
<protein>
    <submittedName>
        <fullName evidence="3">Uncharacterized protein</fullName>
    </submittedName>
</protein>
<gene>
    <name evidence="3" type="ORF">ORQ98_03495</name>
</gene>
<dbReference type="InterPro" id="IPR031325">
    <property type="entry name" value="RHS_repeat"/>
</dbReference>
<dbReference type="Gene3D" id="2.180.10.10">
    <property type="entry name" value="RHS repeat-associated core"/>
    <property type="match status" value="1"/>
</dbReference>
<feature type="chain" id="PRO_5046351047" evidence="2">
    <location>
        <begin position="23"/>
        <end position="828"/>
    </location>
</feature>
<dbReference type="Pfam" id="PF05593">
    <property type="entry name" value="RHS_repeat"/>
    <property type="match status" value="1"/>
</dbReference>
<feature type="signal peptide" evidence="2">
    <location>
        <begin position="1"/>
        <end position="22"/>
    </location>
</feature>
<dbReference type="Proteomes" id="UP001528823">
    <property type="component" value="Unassembled WGS sequence"/>
</dbReference>
<name>A0ABT5U3U2_9GAMM</name>
<feature type="compositionally biased region" description="Polar residues" evidence="1">
    <location>
        <begin position="498"/>
        <end position="532"/>
    </location>
</feature>
<keyword evidence="2" id="KW-0732">Signal</keyword>
<evidence type="ECO:0000313" key="3">
    <source>
        <dbReference type="EMBL" id="MDE1461029.1"/>
    </source>
</evidence>
<comment type="caution">
    <text evidence="3">The sequence shown here is derived from an EMBL/GenBank/DDBJ whole genome shotgun (WGS) entry which is preliminary data.</text>
</comment>
<feature type="compositionally biased region" description="Polar residues" evidence="1">
    <location>
        <begin position="543"/>
        <end position="557"/>
    </location>
</feature>
<keyword evidence="4" id="KW-1185">Reference proteome</keyword>
<evidence type="ECO:0000313" key="4">
    <source>
        <dbReference type="Proteomes" id="UP001528823"/>
    </source>
</evidence>